<protein>
    <submittedName>
        <fullName evidence="3">Integration host factor, alpha subunit</fullName>
    </submittedName>
</protein>
<reference evidence="3" key="1">
    <citation type="submission" date="2012-03" db="EMBL/GenBank/DDBJ databases">
        <title>Functional metagenomics reveals considerable lignocellulase gene clusters in the gut microbiome of a wood-feeding higher termite.</title>
        <authorList>
            <person name="Liu N."/>
        </authorList>
    </citation>
    <scope>NUCLEOTIDE SEQUENCE</scope>
</reference>
<dbReference type="InterPro" id="IPR000119">
    <property type="entry name" value="Hist_DNA-bd"/>
</dbReference>
<keyword evidence="1" id="KW-0238">DNA-binding</keyword>
<accession>A0A806KNP5</accession>
<dbReference type="SUPFAM" id="SSF47729">
    <property type="entry name" value="IHF-like DNA-binding proteins"/>
    <property type="match status" value="1"/>
</dbReference>
<dbReference type="InterPro" id="IPR010992">
    <property type="entry name" value="IHF-like_DNA-bd_dom_sf"/>
</dbReference>
<dbReference type="PRINTS" id="PR01727">
    <property type="entry name" value="DNABINDINGHU"/>
</dbReference>
<dbReference type="PANTHER" id="PTHR33175:SF2">
    <property type="entry name" value="INTEGRATION HOST FACTOR SUBUNIT ALPHA"/>
    <property type="match status" value="1"/>
</dbReference>
<dbReference type="EMBL" id="JQ844253">
    <property type="protein sequence ID" value="AGS53821.1"/>
    <property type="molecule type" value="Genomic_DNA"/>
</dbReference>
<dbReference type="GO" id="GO:0005829">
    <property type="term" value="C:cytosol"/>
    <property type="evidence" value="ECO:0007669"/>
    <property type="project" value="TreeGrafter"/>
</dbReference>
<evidence type="ECO:0000256" key="1">
    <source>
        <dbReference type="ARBA" id="ARBA00023125"/>
    </source>
</evidence>
<name>A0A806KNP5_9BACT</name>
<dbReference type="Pfam" id="PF00216">
    <property type="entry name" value="Bac_DNA_binding"/>
    <property type="match status" value="1"/>
</dbReference>
<dbReference type="CDD" id="cd13836">
    <property type="entry name" value="IHF_B"/>
    <property type="match status" value="1"/>
</dbReference>
<proteinExistence type="inferred from homology"/>
<sequence>MAAKKFTKADIIDSLYEKTGMNRSEIRTAVDIFIDEIKEALVRRQIIELRGFGTFEVKVRKARPRARNPRTGESIVIRSHGAVAFRSGRELKQAVWNITDNPPDDK</sequence>
<dbReference type="GO" id="GO:0030527">
    <property type="term" value="F:structural constituent of chromatin"/>
    <property type="evidence" value="ECO:0007669"/>
    <property type="project" value="InterPro"/>
</dbReference>
<comment type="similarity">
    <text evidence="2">Belongs to the bacterial histone-like protein family.</text>
</comment>
<dbReference type="GO" id="GO:0003677">
    <property type="term" value="F:DNA binding"/>
    <property type="evidence" value="ECO:0007669"/>
    <property type="project" value="UniProtKB-KW"/>
</dbReference>
<dbReference type="Gene3D" id="4.10.520.10">
    <property type="entry name" value="IHF-like DNA-binding proteins"/>
    <property type="match status" value="1"/>
</dbReference>
<organism evidence="3">
    <name type="scientific">uncultured bacterium contig00054</name>
    <dbReference type="NCBI Taxonomy" id="1181538"/>
    <lineage>
        <taxon>Bacteria</taxon>
        <taxon>environmental samples</taxon>
    </lineage>
</organism>
<dbReference type="SMART" id="SM00411">
    <property type="entry name" value="BHL"/>
    <property type="match status" value="1"/>
</dbReference>
<dbReference type="PROSITE" id="PS00045">
    <property type="entry name" value="HISTONE_LIKE"/>
    <property type="match status" value="1"/>
</dbReference>
<evidence type="ECO:0000313" key="3">
    <source>
        <dbReference type="EMBL" id="AGS53821.1"/>
    </source>
</evidence>
<dbReference type="AlphaFoldDB" id="A0A806KNP5"/>
<dbReference type="InterPro" id="IPR020816">
    <property type="entry name" value="Histone-like_DNA-bd_CS"/>
</dbReference>
<evidence type="ECO:0000256" key="2">
    <source>
        <dbReference type="RuleBase" id="RU003939"/>
    </source>
</evidence>
<dbReference type="PANTHER" id="PTHR33175">
    <property type="entry name" value="DNA-BINDING PROTEIN HU"/>
    <property type="match status" value="1"/>
</dbReference>